<dbReference type="InterPro" id="IPR042480">
    <property type="entry name" value="DISP3"/>
</dbReference>
<evidence type="ECO:0000259" key="3">
    <source>
        <dbReference type="PROSITE" id="PS50156"/>
    </source>
</evidence>
<sequence length="1289" mass="142884">MSFFKTLLQRWGRQGDGYQPVNNGTDTAEEDPEDMDDLMLMANEADSSRYRDNTSPNLEDGAVFSSFGRFQSLRPQRQNICRVSCECGVPSTGEKLSLWLVALALFTIVATTSVSTGLGYYSVFVLKPEPVIDKSIDSFSIPNHPAYVNFGALNLARKYNHSHWRSKRDVTDERFRRDVSEGQPGMNNIIQRGDVPLQDLLETDEKGNVRVKRSRNILVERNTLQVIKRWKMQVIYLAQGDDNPNIFTEERLKMIHKIEQDIMTHHDWKNFCLRDPRTATYDPAVKAHNDCAPLNSLLSYFFPSETKNGEIFYDGFGDNLGDVSSALKLAMNHDSFYYFVDEKINKTYKQSHMMRTEVLFGAPLQGFHSLGDHSKLQMDKYKEFVISYVDLLSKASTDKVRVLYGSNELFDYEVEHTFWNDVRLAIFAVASIAFIMFLMTSFSFFLTLMGLWCIVLAFPIAIFFYRVVFNIVGLGIMNGAAAFVIIGIGVDDVFVFINIFRQTTHLKTTRGRLLYTIRTAGYATFCTSFTTAMAFTCNLTSAIPAVYEFGLFMSLIVAGCWITVFLIMPATLYLYAFWFEPLEHMCGRLCCHCIPSHNTVAEGSEPNSSVNNTAASQQHSVDDDDVPLLQMENDDSANENSDDVAMLVVPEGSALSPEAGSTSSIGRLQQYLVGALVDRVVIRFRIPFIVLYSMVFVVSIGLMTQLRPSSHPPQLFKPDTNLQRLLDLKANFSMIDTLHCDRCSALYNVGHESHNSPPISHYHPHETRAPPATTSKPPTTKATFPLPKPEMPVNGSAHGGGIDLPVQPTWKFTTPVPPPTTTTRRTTTAAKIVPTPSRGLSNHNPPQQPAQPAGDDDGTVNSVAKGYDPCKNQNCNNIKARPILQSGATVYVVFGIAGVNRTGVQQGHVLSQDKGRPLFDKQFADEVGNMQKPSLTHLRELCQVCHILASNSKLVKNGSAQCLPRGMPYGLARVLDAIPECKNLPKTLTIYNHQAPSHAEASVTREGKLIWLAFAFESTVSKGESYFEAYEKYKAWEKFIIHIKKDVLQKDSPLHSIYQTSEFWEKVLMEMVAIDSAAYSVVLSLVVCMCAVAVFTGHLMMLLVIMITIIALIGLVVAIFFMVGWQMGGVEAVSLSILVGSSVDYCVHLVEGYLLMGKTMPAHIASGTNKEIRRWRTSKSVQHIGASIISSAVTTIVAAIPLTQTVIQPFSKFGDIVLINSSVAILYTLTLCVALLATIAPAKFVPTWRSHLKAFVATSAGCGVVVLALYITAKCGVDVPGPNGVPLFG</sequence>
<proteinExistence type="predicted"/>
<feature type="transmembrane region" description="Helical" evidence="2">
    <location>
        <begin position="1077"/>
        <end position="1095"/>
    </location>
</feature>
<dbReference type="Gene3D" id="1.20.1640.10">
    <property type="entry name" value="Multidrug efflux transporter AcrB transmembrane domain"/>
    <property type="match status" value="2"/>
</dbReference>
<feature type="transmembrane region" description="Helical" evidence="2">
    <location>
        <begin position="1252"/>
        <end position="1273"/>
    </location>
</feature>
<feature type="transmembrane region" description="Helical" evidence="2">
    <location>
        <begin position="424"/>
        <end position="442"/>
    </location>
</feature>
<feature type="transmembrane region" description="Helical" evidence="2">
    <location>
        <begin position="480"/>
        <end position="500"/>
    </location>
</feature>
<dbReference type="PANTHER" id="PTHR46687:SF1">
    <property type="entry name" value="PROTEIN DISPATCHED HOMOLOG 3"/>
    <property type="match status" value="1"/>
</dbReference>
<gene>
    <name evidence="4" type="ORF">V1264_007769</name>
</gene>
<accession>A0AAN9AX44</accession>
<evidence type="ECO:0000256" key="1">
    <source>
        <dbReference type="SAM" id="MobiDB-lite"/>
    </source>
</evidence>
<reference evidence="4 5" key="1">
    <citation type="submission" date="2024-02" db="EMBL/GenBank/DDBJ databases">
        <title>Chromosome-scale genome assembly of the rough periwinkle Littorina saxatilis.</title>
        <authorList>
            <person name="De Jode A."/>
            <person name="Faria R."/>
            <person name="Formenti G."/>
            <person name="Sims Y."/>
            <person name="Smith T.P."/>
            <person name="Tracey A."/>
            <person name="Wood J.M.D."/>
            <person name="Zagrodzka Z.B."/>
            <person name="Johannesson K."/>
            <person name="Butlin R.K."/>
            <person name="Leder E.H."/>
        </authorList>
    </citation>
    <scope>NUCLEOTIDE SEQUENCE [LARGE SCALE GENOMIC DNA]</scope>
    <source>
        <strain evidence="4">Snail1</strain>
        <tissue evidence="4">Muscle</tissue>
    </source>
</reference>
<dbReference type="GO" id="GO:0005737">
    <property type="term" value="C:cytoplasm"/>
    <property type="evidence" value="ECO:0007669"/>
    <property type="project" value="TreeGrafter"/>
</dbReference>
<dbReference type="EMBL" id="JBAMIC010000019">
    <property type="protein sequence ID" value="KAK7094104.1"/>
    <property type="molecule type" value="Genomic_DNA"/>
</dbReference>
<dbReference type="InterPro" id="IPR003392">
    <property type="entry name" value="PTHD_SSD"/>
</dbReference>
<dbReference type="Proteomes" id="UP001374579">
    <property type="component" value="Unassembled WGS sequence"/>
</dbReference>
<name>A0AAN9AX44_9CAEN</name>
<evidence type="ECO:0000313" key="4">
    <source>
        <dbReference type="EMBL" id="KAK7094104.1"/>
    </source>
</evidence>
<comment type="caution">
    <text evidence="4">The sequence shown here is derived from an EMBL/GenBank/DDBJ whole genome shotgun (WGS) entry which is preliminary data.</text>
</comment>
<evidence type="ECO:0000256" key="2">
    <source>
        <dbReference type="SAM" id="Phobius"/>
    </source>
</evidence>
<keyword evidence="2" id="KW-1133">Transmembrane helix</keyword>
<keyword evidence="2" id="KW-0472">Membrane</keyword>
<dbReference type="InterPro" id="IPR000731">
    <property type="entry name" value="SSD"/>
</dbReference>
<dbReference type="Pfam" id="PF02460">
    <property type="entry name" value="Patched"/>
    <property type="match status" value="1"/>
</dbReference>
<keyword evidence="2" id="KW-0812">Transmembrane</keyword>
<feature type="domain" description="SSD" evidence="3">
    <location>
        <begin position="390"/>
        <end position="574"/>
    </location>
</feature>
<dbReference type="PROSITE" id="PS50156">
    <property type="entry name" value="SSD"/>
    <property type="match status" value="1"/>
</dbReference>
<keyword evidence="5" id="KW-1185">Reference proteome</keyword>
<dbReference type="GO" id="GO:0016020">
    <property type="term" value="C:membrane"/>
    <property type="evidence" value="ECO:0007669"/>
    <property type="project" value="InterPro"/>
</dbReference>
<organism evidence="4 5">
    <name type="scientific">Littorina saxatilis</name>
    <dbReference type="NCBI Taxonomy" id="31220"/>
    <lineage>
        <taxon>Eukaryota</taxon>
        <taxon>Metazoa</taxon>
        <taxon>Spiralia</taxon>
        <taxon>Lophotrochozoa</taxon>
        <taxon>Mollusca</taxon>
        <taxon>Gastropoda</taxon>
        <taxon>Caenogastropoda</taxon>
        <taxon>Littorinimorpha</taxon>
        <taxon>Littorinoidea</taxon>
        <taxon>Littorinidae</taxon>
        <taxon>Littorina</taxon>
    </lineage>
</organism>
<protein>
    <recommendedName>
        <fullName evidence="3">SSD domain-containing protein</fullName>
    </recommendedName>
</protein>
<feature type="compositionally biased region" description="Low complexity" evidence="1">
    <location>
        <begin position="769"/>
        <end position="780"/>
    </location>
</feature>
<feature type="transmembrane region" description="Helical" evidence="2">
    <location>
        <begin position="1216"/>
        <end position="1240"/>
    </location>
</feature>
<feature type="transmembrane region" description="Helical" evidence="2">
    <location>
        <begin position="1183"/>
        <end position="1204"/>
    </location>
</feature>
<feature type="transmembrane region" description="Helical" evidence="2">
    <location>
        <begin position="520"/>
        <end position="543"/>
    </location>
</feature>
<feature type="region of interest" description="Disordered" evidence="1">
    <location>
        <begin position="808"/>
        <end position="865"/>
    </location>
</feature>
<feature type="transmembrane region" description="Helical" evidence="2">
    <location>
        <begin position="1135"/>
        <end position="1156"/>
    </location>
</feature>
<dbReference type="SUPFAM" id="SSF82866">
    <property type="entry name" value="Multidrug efflux transporter AcrB transmembrane domain"/>
    <property type="match status" value="2"/>
</dbReference>
<dbReference type="PANTHER" id="PTHR46687">
    <property type="entry name" value="PROTEIN DISPATCHED HOMOLOG 3"/>
    <property type="match status" value="1"/>
</dbReference>
<feature type="transmembrane region" description="Helical" evidence="2">
    <location>
        <begin position="686"/>
        <end position="706"/>
    </location>
</feature>
<feature type="transmembrane region" description="Helical" evidence="2">
    <location>
        <begin position="449"/>
        <end position="468"/>
    </location>
</feature>
<feature type="region of interest" description="Disordered" evidence="1">
    <location>
        <begin position="757"/>
        <end position="780"/>
    </location>
</feature>
<feature type="transmembrane region" description="Helical" evidence="2">
    <location>
        <begin position="549"/>
        <end position="575"/>
    </location>
</feature>
<feature type="transmembrane region" description="Helical" evidence="2">
    <location>
        <begin position="1102"/>
        <end position="1123"/>
    </location>
</feature>
<evidence type="ECO:0000313" key="5">
    <source>
        <dbReference type="Proteomes" id="UP001374579"/>
    </source>
</evidence>